<evidence type="ECO:0000259" key="5">
    <source>
        <dbReference type="Pfam" id="PF01494"/>
    </source>
</evidence>
<keyword evidence="4" id="KW-0560">Oxidoreductase</keyword>
<evidence type="ECO:0000313" key="6">
    <source>
        <dbReference type="EMBL" id="KZL66593.1"/>
    </source>
</evidence>
<dbReference type="InterPro" id="IPR002938">
    <property type="entry name" value="FAD-bd"/>
</dbReference>
<comment type="caution">
    <text evidence="6">The sequence shown here is derived from an EMBL/GenBank/DDBJ whole genome shotgun (WGS) entry which is preliminary data.</text>
</comment>
<keyword evidence="2" id="KW-0285">Flavoprotein</keyword>
<evidence type="ECO:0000256" key="2">
    <source>
        <dbReference type="ARBA" id="ARBA00022630"/>
    </source>
</evidence>
<accession>A0A161W5L2</accession>
<dbReference type="GO" id="GO:0016709">
    <property type="term" value="F:oxidoreductase activity, acting on paired donors, with incorporation or reduction of molecular oxygen, NAD(P)H as one donor, and incorporation of one atom of oxygen"/>
    <property type="evidence" value="ECO:0007669"/>
    <property type="project" value="UniProtKB-ARBA"/>
</dbReference>
<keyword evidence="3" id="KW-0274">FAD</keyword>
<evidence type="ECO:0000256" key="3">
    <source>
        <dbReference type="ARBA" id="ARBA00022827"/>
    </source>
</evidence>
<dbReference type="Pfam" id="PF01494">
    <property type="entry name" value="FAD_binding_3"/>
    <property type="match status" value="1"/>
</dbReference>
<dbReference type="PRINTS" id="PR00420">
    <property type="entry name" value="RNGMNOXGNASE"/>
</dbReference>
<evidence type="ECO:0000313" key="7">
    <source>
        <dbReference type="Proteomes" id="UP000076552"/>
    </source>
</evidence>
<evidence type="ECO:0000256" key="1">
    <source>
        <dbReference type="ARBA" id="ARBA00001974"/>
    </source>
</evidence>
<keyword evidence="7" id="KW-1185">Reference proteome</keyword>
<name>A0A161W5L2_9PEZI</name>
<dbReference type="Gene3D" id="3.50.50.60">
    <property type="entry name" value="FAD/NAD(P)-binding domain"/>
    <property type="match status" value="1"/>
</dbReference>
<dbReference type="PANTHER" id="PTHR43004:SF19">
    <property type="entry name" value="BINDING MONOOXYGENASE, PUTATIVE (JCVI)-RELATED"/>
    <property type="match status" value="1"/>
</dbReference>
<proteinExistence type="predicted"/>
<dbReference type="InterPro" id="IPR050641">
    <property type="entry name" value="RIFMO-like"/>
</dbReference>
<comment type="cofactor">
    <cofactor evidence="1">
        <name>FAD</name>
        <dbReference type="ChEBI" id="CHEBI:57692"/>
    </cofactor>
</comment>
<gene>
    <name evidence="6" type="ORF">CT0861_05183</name>
</gene>
<dbReference type="Proteomes" id="UP000076552">
    <property type="component" value="Unassembled WGS sequence"/>
</dbReference>
<protein>
    <submittedName>
        <fullName evidence="6">FAD binding domain-containing protein</fullName>
    </submittedName>
</protein>
<dbReference type="GO" id="GO:0071949">
    <property type="term" value="F:FAD binding"/>
    <property type="evidence" value="ECO:0007669"/>
    <property type="project" value="InterPro"/>
</dbReference>
<dbReference type="EMBL" id="LFIV01000170">
    <property type="protein sequence ID" value="KZL66593.1"/>
    <property type="molecule type" value="Genomic_DNA"/>
</dbReference>
<dbReference type="AlphaFoldDB" id="A0A161W5L2"/>
<dbReference type="SUPFAM" id="SSF51905">
    <property type="entry name" value="FAD/NAD(P)-binding domain"/>
    <property type="match status" value="1"/>
</dbReference>
<reference evidence="6 7" key="1">
    <citation type="submission" date="2015-06" db="EMBL/GenBank/DDBJ databases">
        <title>Survival trade-offs in plant roots during colonization by closely related pathogenic and mutualistic fungi.</title>
        <authorList>
            <person name="Hacquard S."/>
            <person name="Kracher B."/>
            <person name="Hiruma K."/>
            <person name="Weinman A."/>
            <person name="Muench P."/>
            <person name="Garrido Oter R."/>
            <person name="Ver Loren van Themaat E."/>
            <person name="Dallerey J.-F."/>
            <person name="Damm U."/>
            <person name="Henrissat B."/>
            <person name="Lespinet O."/>
            <person name="Thon M."/>
            <person name="Kemen E."/>
            <person name="McHardy A.C."/>
            <person name="Schulze-Lefert P."/>
            <person name="O'Connell R.J."/>
        </authorList>
    </citation>
    <scope>NUCLEOTIDE SEQUENCE [LARGE SCALE GENOMIC DNA]</scope>
    <source>
        <strain evidence="6 7">0861</strain>
    </source>
</reference>
<dbReference type="InterPro" id="IPR036188">
    <property type="entry name" value="FAD/NAD-bd_sf"/>
</dbReference>
<feature type="domain" description="FAD-binding" evidence="5">
    <location>
        <begin position="14"/>
        <end position="378"/>
    </location>
</feature>
<dbReference type="STRING" id="708197.A0A161W5L2"/>
<sequence length="438" mass="47661">MASSLTGNSVSQTAEVLIVGAGPVGLYVALRLGQAGISVKVFEKESAISTESRALGYYGGSLIALDRARVLEKAIAMGFTSFGVCWRKQTADKAANVRRLGDIIAKLQIPKSQDESPIGQTSTLLLQQCKLAQLLHDEALATGFVSISFEAELTALQDVGDSVVATFTNPSNGAIRQHQAPYLIGADGGRSSTRKLIGIPFKGHSWAERLVAINVKFATPAGEDMSCPTAFIVHPIHFGLISPLEPFEVGKKTLYRVVIAVHPEDTRSDEDISSMENAINICESTIPGPRPLEYEIVQVTPYRTHQLCASTFRRGRCVLAGDAAHLNNPFGAMGLTSGLLDGEALADTLELVINENHDPELLSVYSSERSRIFQTFIDPTTTWNKLRCAADPETASEDWALQMLIKRPHEMKNYGIHFFSSWRTDMRSLIAKEAAESL</sequence>
<evidence type="ECO:0000256" key="4">
    <source>
        <dbReference type="ARBA" id="ARBA00023002"/>
    </source>
</evidence>
<organism evidence="6 7">
    <name type="scientific">Colletotrichum tofieldiae</name>
    <dbReference type="NCBI Taxonomy" id="708197"/>
    <lineage>
        <taxon>Eukaryota</taxon>
        <taxon>Fungi</taxon>
        <taxon>Dikarya</taxon>
        <taxon>Ascomycota</taxon>
        <taxon>Pezizomycotina</taxon>
        <taxon>Sordariomycetes</taxon>
        <taxon>Hypocreomycetidae</taxon>
        <taxon>Glomerellales</taxon>
        <taxon>Glomerellaceae</taxon>
        <taxon>Colletotrichum</taxon>
        <taxon>Colletotrichum spaethianum species complex</taxon>
    </lineage>
</organism>
<dbReference type="PANTHER" id="PTHR43004">
    <property type="entry name" value="TRK SYSTEM POTASSIUM UPTAKE PROTEIN"/>
    <property type="match status" value="1"/>
</dbReference>
<dbReference type="Gene3D" id="3.30.9.10">
    <property type="entry name" value="D-Amino Acid Oxidase, subunit A, domain 2"/>
    <property type="match status" value="1"/>
</dbReference>